<dbReference type="InterPro" id="IPR029063">
    <property type="entry name" value="SAM-dependent_MTases_sf"/>
</dbReference>
<protein>
    <recommendedName>
        <fullName evidence="3">RCK N-terminal domain-containing protein</fullName>
    </recommendedName>
</protein>
<comment type="caution">
    <text evidence="1">The sequence shown here is derived from an EMBL/GenBank/DDBJ whole genome shotgun (WGS) entry which is preliminary data.</text>
</comment>
<gene>
    <name evidence="1" type="ORF">JHD44_02835</name>
</gene>
<dbReference type="RefSeq" id="WP_199460883.1">
    <property type="nucleotide sequence ID" value="NZ_JAEMUH010000002.1"/>
</dbReference>
<sequence>MFLKWLNNIISCSKNSPNNIIVVGIDTHCYHLAQHLISESNIKIIAFIDDEPWSNRTIMLGSTVRYPSDLEALIIRNDVKLIIDFDDSTMIPESILAGISQLRCHHIRLNRDEAMEAWSSKIEGVLNT</sequence>
<reference evidence="1 2" key="1">
    <citation type="submission" date="2020-12" db="EMBL/GenBank/DDBJ databases">
        <title>Comparative genome analysis of fungal antagonists Marinomonas ostreistagni 398 and M. spartinae 468.</title>
        <authorList>
            <person name="Fields J.L."/>
            <person name="Mavrodi O.V."/>
            <person name="Biber P.D."/>
            <person name="Indest K.J."/>
            <person name="Mavrodi D.V."/>
        </authorList>
    </citation>
    <scope>NUCLEOTIDE SEQUENCE [LARGE SCALE GENOMIC DNA]</scope>
    <source>
        <strain evidence="1 2">USM7</strain>
    </source>
</reference>
<evidence type="ECO:0008006" key="3">
    <source>
        <dbReference type="Google" id="ProtNLM"/>
    </source>
</evidence>
<proteinExistence type="predicted"/>
<organism evidence="1 2">
    <name type="scientific">Marinomonas ostreistagni</name>
    <dbReference type="NCBI Taxonomy" id="359209"/>
    <lineage>
        <taxon>Bacteria</taxon>
        <taxon>Pseudomonadati</taxon>
        <taxon>Pseudomonadota</taxon>
        <taxon>Gammaproteobacteria</taxon>
        <taxon>Oceanospirillales</taxon>
        <taxon>Oceanospirillaceae</taxon>
        <taxon>Marinomonas</taxon>
    </lineage>
</organism>
<evidence type="ECO:0000313" key="2">
    <source>
        <dbReference type="Proteomes" id="UP000598488"/>
    </source>
</evidence>
<dbReference type="Gene3D" id="3.40.50.720">
    <property type="entry name" value="NAD(P)-binding Rossmann-like Domain"/>
    <property type="match status" value="1"/>
</dbReference>
<accession>A0ABS0Z7H8</accession>
<dbReference type="SUPFAM" id="SSF53335">
    <property type="entry name" value="S-adenosyl-L-methionine-dependent methyltransferases"/>
    <property type="match status" value="1"/>
</dbReference>
<name>A0ABS0Z7H8_9GAMM</name>
<dbReference type="EMBL" id="JAEMUH010000002">
    <property type="protein sequence ID" value="MBJ7549605.1"/>
    <property type="molecule type" value="Genomic_DNA"/>
</dbReference>
<keyword evidence="2" id="KW-1185">Reference proteome</keyword>
<evidence type="ECO:0000313" key="1">
    <source>
        <dbReference type="EMBL" id="MBJ7549605.1"/>
    </source>
</evidence>
<dbReference type="Proteomes" id="UP000598488">
    <property type="component" value="Unassembled WGS sequence"/>
</dbReference>